<dbReference type="Gene3D" id="3.30.300.30">
    <property type="match status" value="1"/>
</dbReference>
<comment type="subcellular location">
    <subcellularLocation>
        <location evidence="1 9">Bacterial flagellum basal body</location>
    </subcellularLocation>
    <subcellularLocation>
        <location evidence="2">Cell membrane</location>
        <topology evidence="2">Multi-pass membrane protein</topology>
    </subcellularLocation>
</comment>
<keyword evidence="5 10" id="KW-0812">Transmembrane</keyword>
<evidence type="ECO:0000256" key="4">
    <source>
        <dbReference type="ARBA" id="ARBA00022475"/>
    </source>
</evidence>
<dbReference type="NCBIfam" id="TIGR00206">
    <property type="entry name" value="fliF"/>
    <property type="match status" value="1"/>
</dbReference>
<keyword evidence="6 10" id="KW-1133">Transmembrane helix</keyword>
<dbReference type="InterPro" id="IPR006182">
    <property type="entry name" value="FliF_N_dom"/>
</dbReference>
<evidence type="ECO:0000256" key="7">
    <source>
        <dbReference type="ARBA" id="ARBA00023136"/>
    </source>
</evidence>
<keyword evidence="13" id="KW-0969">Cilium</keyword>
<dbReference type="InterPro" id="IPR013556">
    <property type="entry name" value="Flag_M-ring_C"/>
</dbReference>
<evidence type="ECO:0000256" key="9">
    <source>
        <dbReference type="PIRNR" id="PIRNR004862"/>
    </source>
</evidence>
<dbReference type="AlphaFoldDB" id="A0A956N845"/>
<evidence type="ECO:0000259" key="12">
    <source>
        <dbReference type="Pfam" id="PF08345"/>
    </source>
</evidence>
<keyword evidence="8 9" id="KW-0975">Bacterial flagellum</keyword>
<evidence type="ECO:0000259" key="11">
    <source>
        <dbReference type="Pfam" id="PF01514"/>
    </source>
</evidence>
<protein>
    <recommendedName>
        <fullName evidence="9">Flagellar M-ring protein</fullName>
    </recommendedName>
</protein>
<reference evidence="13" key="2">
    <citation type="journal article" date="2021" name="Microbiome">
        <title>Successional dynamics and alternative stable states in a saline activated sludge microbial community over 9 years.</title>
        <authorList>
            <person name="Wang Y."/>
            <person name="Ye J."/>
            <person name="Ju F."/>
            <person name="Liu L."/>
            <person name="Boyd J.A."/>
            <person name="Deng Y."/>
            <person name="Parks D.H."/>
            <person name="Jiang X."/>
            <person name="Yin X."/>
            <person name="Woodcroft B.J."/>
            <person name="Tyson G.W."/>
            <person name="Hugenholtz P."/>
            <person name="Polz M.F."/>
            <person name="Zhang T."/>
        </authorList>
    </citation>
    <scope>NUCLEOTIDE SEQUENCE</scope>
    <source>
        <strain evidence="13">HKST-UBA02</strain>
    </source>
</reference>
<name>A0A956N845_UNCEI</name>
<feature type="domain" description="Flagellar M-ring N-terminal" evidence="11">
    <location>
        <begin position="39"/>
        <end position="212"/>
    </location>
</feature>
<dbReference type="EMBL" id="JAGQHS010000004">
    <property type="protein sequence ID" value="MCA9754480.1"/>
    <property type="molecule type" value="Genomic_DNA"/>
</dbReference>
<sequence length="488" mass="53840">MLERLREFWGRLSQNQRILLGSLGAAFVALMIFVMTWAAKPEYAVLYANLETADASVIVDRLRGDNVPYEVDGGGGTIKVPQDRVHDLRLSLAADGLPSSGTGYELLDSSKLGWTDFVQKFQHRRALEGEIARTIQTLAEIQSARVHLVIPEPSLFIEEEKPATASVVLQLKSGARVQPGQIAGIVHLVSSAVEGLSPDQVTLLDTAGHLLSAPNADPLLGVSSDQLALVQKKEEEMTEKVQSLLETVLGRGKSVTRIAVEMDFEKTESTIESFDADNPVVRSETTTNATGQTGEKTETGTTNYEISKRIEHKTKPAGLVSRITASVFVDGNYEDGPNGEKVYVPRTDEEMAKFQNIIRTAIGFDDARGDQLTVENIAFDNSAEEDERRDMVNSQRMQMLLQVAGRVGSIALVGLVLFMAVRMVRRSQLFNPPPPVEVEPEVLDKDNPLLVKKPKEAEIMRGRIVELARQKPEEVSRILRTWLREEAS</sequence>
<evidence type="ECO:0000313" key="14">
    <source>
        <dbReference type="Proteomes" id="UP000739538"/>
    </source>
</evidence>
<proteinExistence type="inferred from homology"/>
<reference evidence="13" key="1">
    <citation type="submission" date="2020-04" db="EMBL/GenBank/DDBJ databases">
        <authorList>
            <person name="Zhang T."/>
        </authorList>
    </citation>
    <scope>NUCLEOTIDE SEQUENCE</scope>
    <source>
        <strain evidence="13">HKST-UBA02</strain>
    </source>
</reference>
<evidence type="ECO:0000256" key="3">
    <source>
        <dbReference type="ARBA" id="ARBA00007971"/>
    </source>
</evidence>
<dbReference type="GO" id="GO:0071973">
    <property type="term" value="P:bacterial-type flagellum-dependent cell motility"/>
    <property type="evidence" value="ECO:0007669"/>
    <property type="project" value="InterPro"/>
</dbReference>
<dbReference type="InterPro" id="IPR043427">
    <property type="entry name" value="YscJ/FliF"/>
</dbReference>
<dbReference type="PIRSF" id="PIRSF004862">
    <property type="entry name" value="FliF"/>
    <property type="match status" value="1"/>
</dbReference>
<evidence type="ECO:0000256" key="1">
    <source>
        <dbReference type="ARBA" id="ARBA00004117"/>
    </source>
</evidence>
<evidence type="ECO:0000256" key="8">
    <source>
        <dbReference type="ARBA" id="ARBA00023143"/>
    </source>
</evidence>
<feature type="transmembrane region" description="Helical" evidence="10">
    <location>
        <begin position="20"/>
        <end position="39"/>
    </location>
</feature>
<evidence type="ECO:0000256" key="2">
    <source>
        <dbReference type="ARBA" id="ARBA00004651"/>
    </source>
</evidence>
<dbReference type="PANTHER" id="PTHR30046">
    <property type="entry name" value="FLAGELLAR M-RING PROTEIN"/>
    <property type="match status" value="1"/>
</dbReference>
<comment type="caution">
    <text evidence="13">The sequence shown here is derived from an EMBL/GenBank/DDBJ whole genome shotgun (WGS) entry which is preliminary data.</text>
</comment>
<dbReference type="PRINTS" id="PR01009">
    <property type="entry name" value="FLGMRINGFLIF"/>
</dbReference>
<dbReference type="InterPro" id="IPR000067">
    <property type="entry name" value="FlgMring_FliF"/>
</dbReference>
<organism evidence="13 14">
    <name type="scientific">Eiseniibacteriota bacterium</name>
    <dbReference type="NCBI Taxonomy" id="2212470"/>
    <lineage>
        <taxon>Bacteria</taxon>
        <taxon>Candidatus Eiseniibacteriota</taxon>
    </lineage>
</organism>
<comment type="similarity">
    <text evidence="3 9">Belongs to the FliF family.</text>
</comment>
<keyword evidence="7 10" id="KW-0472">Membrane</keyword>
<dbReference type="Pfam" id="PF01514">
    <property type="entry name" value="YscJ_FliF"/>
    <property type="match status" value="1"/>
</dbReference>
<dbReference type="GO" id="GO:0005886">
    <property type="term" value="C:plasma membrane"/>
    <property type="evidence" value="ECO:0007669"/>
    <property type="project" value="UniProtKB-SubCell"/>
</dbReference>
<evidence type="ECO:0000256" key="6">
    <source>
        <dbReference type="ARBA" id="ARBA00022989"/>
    </source>
</evidence>
<feature type="transmembrane region" description="Helical" evidence="10">
    <location>
        <begin position="399"/>
        <end position="421"/>
    </location>
</feature>
<dbReference type="PANTHER" id="PTHR30046:SF0">
    <property type="entry name" value="FLAGELLAR M-RING PROTEIN"/>
    <property type="match status" value="1"/>
</dbReference>
<keyword evidence="13" id="KW-0282">Flagellum</keyword>
<dbReference type="InterPro" id="IPR045851">
    <property type="entry name" value="AMP-bd_C_sf"/>
</dbReference>
<evidence type="ECO:0000313" key="13">
    <source>
        <dbReference type="EMBL" id="MCA9754480.1"/>
    </source>
</evidence>
<keyword evidence="4" id="KW-1003">Cell membrane</keyword>
<accession>A0A956N845</accession>
<keyword evidence="13" id="KW-0966">Cell projection</keyword>
<dbReference type="GO" id="GO:0009431">
    <property type="term" value="C:bacterial-type flagellum basal body, MS ring"/>
    <property type="evidence" value="ECO:0007669"/>
    <property type="project" value="InterPro"/>
</dbReference>
<gene>
    <name evidence="13" type="primary">fliF</name>
    <name evidence="13" type="ORF">KDA27_01665</name>
</gene>
<evidence type="ECO:0000256" key="10">
    <source>
        <dbReference type="SAM" id="Phobius"/>
    </source>
</evidence>
<comment type="function">
    <text evidence="9">The M ring may be actively involved in energy transduction.</text>
</comment>
<evidence type="ECO:0000256" key="5">
    <source>
        <dbReference type="ARBA" id="ARBA00022692"/>
    </source>
</evidence>
<dbReference type="Pfam" id="PF08345">
    <property type="entry name" value="YscJ_FliF_C"/>
    <property type="match status" value="1"/>
</dbReference>
<dbReference type="Proteomes" id="UP000739538">
    <property type="component" value="Unassembled WGS sequence"/>
</dbReference>
<dbReference type="GO" id="GO:0003774">
    <property type="term" value="F:cytoskeletal motor activity"/>
    <property type="evidence" value="ECO:0007669"/>
    <property type="project" value="InterPro"/>
</dbReference>
<feature type="domain" description="Flagellar M-ring C-terminal" evidence="12">
    <location>
        <begin position="288"/>
        <end position="379"/>
    </location>
</feature>